<dbReference type="Proteomes" id="UP000345637">
    <property type="component" value="Unassembled WGS sequence"/>
</dbReference>
<dbReference type="SUPFAM" id="SSF56601">
    <property type="entry name" value="beta-lactamase/transpeptidase-like"/>
    <property type="match status" value="1"/>
</dbReference>
<dbReference type="AlphaFoldDB" id="A0A485C2A4"/>
<organism evidence="1 2">
    <name type="scientific">Raoultella planticola</name>
    <name type="common">Klebsiella planticola</name>
    <dbReference type="NCBI Taxonomy" id="575"/>
    <lineage>
        <taxon>Bacteria</taxon>
        <taxon>Pseudomonadati</taxon>
        <taxon>Pseudomonadota</taxon>
        <taxon>Gammaproteobacteria</taxon>
        <taxon>Enterobacterales</taxon>
        <taxon>Enterobacteriaceae</taxon>
        <taxon>Klebsiella/Raoultella group</taxon>
        <taxon>Raoultella</taxon>
    </lineage>
</organism>
<gene>
    <name evidence="1" type="ORF">NCTC12998_05174</name>
</gene>
<evidence type="ECO:0000313" key="2">
    <source>
        <dbReference type="Proteomes" id="UP000345637"/>
    </source>
</evidence>
<name>A0A485C2A4_RAOPL</name>
<sequence>MTTLDAGLQRQLEDLALNWKARLPPRSSLAMVVVDHTNMKVRAGSFGGYFRR</sequence>
<accession>A0A485C2A4</accession>
<reference evidence="1 2" key="1">
    <citation type="submission" date="2019-03" db="EMBL/GenBank/DDBJ databases">
        <authorList>
            <consortium name="Pathogen Informatics"/>
        </authorList>
    </citation>
    <scope>NUCLEOTIDE SEQUENCE [LARGE SCALE GENOMIC DNA]</scope>
    <source>
        <strain evidence="1 2">NCTC12998</strain>
    </source>
</reference>
<dbReference type="EMBL" id="CAADJE010000025">
    <property type="protein sequence ID" value="VFS78436.1"/>
    <property type="molecule type" value="Genomic_DNA"/>
</dbReference>
<dbReference type="InterPro" id="IPR012338">
    <property type="entry name" value="Beta-lactam/transpept-like"/>
</dbReference>
<evidence type="ECO:0000313" key="1">
    <source>
        <dbReference type="EMBL" id="VFS78436.1"/>
    </source>
</evidence>
<proteinExistence type="predicted"/>
<protein>
    <submittedName>
        <fullName evidence="1">Penicillin-binding protein 1C</fullName>
    </submittedName>
</protein>